<feature type="chain" id="PRO_5040858772" description="Secreted protein" evidence="1">
    <location>
        <begin position="30"/>
        <end position="167"/>
    </location>
</feature>
<protein>
    <recommendedName>
        <fullName evidence="4">Secreted protein</fullName>
    </recommendedName>
</protein>
<evidence type="ECO:0000313" key="3">
    <source>
        <dbReference type="Proteomes" id="UP001139336"/>
    </source>
</evidence>
<dbReference type="RefSeq" id="WP_236120037.1">
    <property type="nucleotide sequence ID" value="NZ_JAKGSI010000007.1"/>
</dbReference>
<name>A0A9X1QVE2_9CORY</name>
<dbReference type="PROSITE" id="PS51257">
    <property type="entry name" value="PROKAR_LIPOPROTEIN"/>
    <property type="match status" value="1"/>
</dbReference>
<dbReference type="AlphaFoldDB" id="A0A9X1QVE2"/>
<comment type="caution">
    <text evidence="2">The sequence shown here is derived from an EMBL/GenBank/DDBJ whole genome shotgun (WGS) entry which is preliminary data.</text>
</comment>
<evidence type="ECO:0000313" key="2">
    <source>
        <dbReference type="EMBL" id="MCF4007710.1"/>
    </source>
</evidence>
<gene>
    <name evidence="2" type="ORF">L1O03_11100</name>
</gene>
<keyword evidence="1" id="KW-0732">Signal</keyword>
<evidence type="ECO:0008006" key="4">
    <source>
        <dbReference type="Google" id="ProtNLM"/>
    </source>
</evidence>
<accession>A0A9X1QVE2</accession>
<keyword evidence="3" id="KW-1185">Reference proteome</keyword>
<dbReference type="Proteomes" id="UP001139336">
    <property type="component" value="Unassembled WGS sequence"/>
</dbReference>
<evidence type="ECO:0000256" key="1">
    <source>
        <dbReference type="SAM" id="SignalP"/>
    </source>
</evidence>
<sequence length="167" mass="17658">MTWNLMKKSIAAPALGVMLVIGGTGVACAQGTDAAHLGASQAQAADEVPTIQLQQINDSAFVLDLPDGVGIDAEAGTLTIDGKDIQLPDQATDREGNEATLYYTTTDKGVELRAIERYATREFRQCDVPEAENPLTASVPVQEESIEPGIQNAVQDGLVAAFPTCFH</sequence>
<reference evidence="2" key="1">
    <citation type="submission" date="2022-01" db="EMBL/GenBank/DDBJ databases">
        <title>Corynebacterium sp. nov isolated from isolated from the feces of the greater white-fronted geese (Anser albifrons) at Poyang Lake, PR China.</title>
        <authorList>
            <person name="Liu Q."/>
        </authorList>
    </citation>
    <scope>NUCLEOTIDE SEQUENCE</scope>
    <source>
        <strain evidence="2">JCM 32435</strain>
    </source>
</reference>
<feature type="signal peptide" evidence="1">
    <location>
        <begin position="1"/>
        <end position="29"/>
    </location>
</feature>
<proteinExistence type="predicted"/>
<dbReference type="EMBL" id="JAKGSI010000007">
    <property type="protein sequence ID" value="MCF4007710.1"/>
    <property type="molecule type" value="Genomic_DNA"/>
</dbReference>
<organism evidence="2 3">
    <name type="scientific">Corynebacterium uropygiale</name>
    <dbReference type="NCBI Taxonomy" id="1775911"/>
    <lineage>
        <taxon>Bacteria</taxon>
        <taxon>Bacillati</taxon>
        <taxon>Actinomycetota</taxon>
        <taxon>Actinomycetes</taxon>
        <taxon>Mycobacteriales</taxon>
        <taxon>Corynebacteriaceae</taxon>
        <taxon>Corynebacterium</taxon>
    </lineage>
</organism>